<evidence type="ECO:0000313" key="1">
    <source>
        <dbReference type="EMBL" id="CAG8654745.1"/>
    </source>
</evidence>
<reference evidence="1 2" key="1">
    <citation type="submission" date="2021-06" db="EMBL/GenBank/DDBJ databases">
        <authorList>
            <person name="Kallberg Y."/>
            <person name="Tangrot J."/>
            <person name="Rosling A."/>
        </authorList>
    </citation>
    <scope>NUCLEOTIDE SEQUENCE [LARGE SCALE GENOMIC DNA]</scope>
    <source>
        <strain evidence="1 2">120-4 pot B 10/14</strain>
    </source>
</reference>
<comment type="caution">
    <text evidence="1">The sequence shown here is derived from an EMBL/GenBank/DDBJ whole genome shotgun (WGS) entry which is preliminary data.</text>
</comment>
<dbReference type="Proteomes" id="UP000789901">
    <property type="component" value="Unassembled WGS sequence"/>
</dbReference>
<dbReference type="EMBL" id="CAJVQB010005164">
    <property type="protein sequence ID" value="CAG8654745.1"/>
    <property type="molecule type" value="Genomic_DNA"/>
</dbReference>
<proteinExistence type="predicted"/>
<organism evidence="1 2">
    <name type="scientific">Gigaspora margarita</name>
    <dbReference type="NCBI Taxonomy" id="4874"/>
    <lineage>
        <taxon>Eukaryota</taxon>
        <taxon>Fungi</taxon>
        <taxon>Fungi incertae sedis</taxon>
        <taxon>Mucoromycota</taxon>
        <taxon>Glomeromycotina</taxon>
        <taxon>Glomeromycetes</taxon>
        <taxon>Diversisporales</taxon>
        <taxon>Gigasporaceae</taxon>
        <taxon>Gigaspora</taxon>
    </lineage>
</organism>
<feature type="non-terminal residue" evidence="1">
    <location>
        <position position="1"/>
    </location>
</feature>
<sequence length="153" mass="17327">DVLYRTGPGTFKIPSKENLDTVDYWFDGLDVNDTLSGHIAPAHYQYDVETGYKLYNILKNLDSVNWKYGSDKFPNAELVFATPVDLNVELLVFGCTPSDLIFVPALNTFEDDDCVIIIVVLDDIKIFKEIARAEMELGKVVSYGFHGLWNDHD</sequence>
<protein>
    <submittedName>
        <fullName evidence="1">6751_t:CDS:1</fullName>
    </submittedName>
</protein>
<keyword evidence="2" id="KW-1185">Reference proteome</keyword>
<gene>
    <name evidence="1" type="ORF">GMARGA_LOCUS9546</name>
</gene>
<name>A0ABN7UQS1_GIGMA</name>
<accession>A0ABN7UQS1</accession>
<evidence type="ECO:0000313" key="2">
    <source>
        <dbReference type="Proteomes" id="UP000789901"/>
    </source>
</evidence>